<keyword evidence="1" id="KW-0285">Flavoprotein</keyword>
<dbReference type="InterPro" id="IPR011251">
    <property type="entry name" value="Luciferase-like_dom"/>
</dbReference>
<comment type="caution">
    <text evidence="6">The sequence shown here is derived from an EMBL/GenBank/DDBJ whole genome shotgun (WGS) entry which is preliminary data.</text>
</comment>
<feature type="domain" description="Luciferase-like" evidence="5">
    <location>
        <begin position="26"/>
        <end position="331"/>
    </location>
</feature>
<dbReference type="GO" id="GO:0046306">
    <property type="term" value="P:alkanesulfonate catabolic process"/>
    <property type="evidence" value="ECO:0007669"/>
    <property type="project" value="TreeGrafter"/>
</dbReference>
<dbReference type="InterPro" id="IPR036661">
    <property type="entry name" value="Luciferase-like_sf"/>
</dbReference>
<sequence>MSLSFHWFLPTYGDSRNLIAGGHGTSMAGDRPASLRYLNQIAGAAEENGFEAVLTPTGAWCEDAWLTTAMLVETTETLKFLVAFRPGLVSPTLAAQMAGTFQRHSGGRLLLNVVTGGEPHEQRAYGDFLSKDERYERTGEFLHVVRELWQSREPISFAGKHIRVDDALLNNHPDPLLPVFFGGSSEAAGPVAARYADTYLTWGEPLFAVSKKLEWIRRLAVDQGRILSYGLRIHVISRDTSEQAWAEADRLLEAIDPADIERVQANLARSESEGQRRMLELHGGNTDRLEIAPNLWAGVGLVRGGAGTALVGSHEEVAERLIEYSRLGITHFILSGYPHVEEAYWFGEGVLPILERRGVWKHPSRREIRPAGTPFAAAATS</sequence>
<dbReference type="Proteomes" id="UP000076512">
    <property type="component" value="Unassembled WGS sequence"/>
</dbReference>
<evidence type="ECO:0000313" key="7">
    <source>
        <dbReference type="Proteomes" id="UP000076512"/>
    </source>
</evidence>
<evidence type="ECO:0000256" key="2">
    <source>
        <dbReference type="ARBA" id="ARBA00022643"/>
    </source>
</evidence>
<evidence type="ECO:0000256" key="3">
    <source>
        <dbReference type="ARBA" id="ARBA00023002"/>
    </source>
</evidence>
<evidence type="ECO:0000256" key="1">
    <source>
        <dbReference type="ARBA" id="ARBA00022630"/>
    </source>
</evidence>
<protein>
    <submittedName>
        <fullName evidence="6">Alkanesulfonate monooxygenase</fullName>
    </submittedName>
</protein>
<evidence type="ECO:0000259" key="5">
    <source>
        <dbReference type="Pfam" id="PF00296"/>
    </source>
</evidence>
<evidence type="ECO:0000313" key="6">
    <source>
        <dbReference type="EMBL" id="KZM68564.1"/>
    </source>
</evidence>
<dbReference type="GO" id="GO:0008726">
    <property type="term" value="F:alkanesulfonate monooxygenase activity"/>
    <property type="evidence" value="ECO:0007669"/>
    <property type="project" value="TreeGrafter"/>
</dbReference>
<dbReference type="EMBL" id="LWGR01000021">
    <property type="protein sequence ID" value="KZM68564.1"/>
    <property type="molecule type" value="Genomic_DNA"/>
</dbReference>
<reference evidence="6 7" key="1">
    <citation type="submission" date="2016-04" db="EMBL/GenBank/DDBJ databases">
        <authorList>
            <person name="Evans L.H."/>
            <person name="Alamgir A."/>
            <person name="Owens N."/>
            <person name="Weber N.D."/>
            <person name="Virtaneva K."/>
            <person name="Barbian K."/>
            <person name="Babar A."/>
            <person name="Rosenke K."/>
        </authorList>
    </citation>
    <scope>NUCLEOTIDE SEQUENCE [LARGE SCALE GENOMIC DNA]</scope>
    <source>
        <strain evidence="6 7">IFM 0406</strain>
    </source>
</reference>
<dbReference type="InterPro" id="IPR050172">
    <property type="entry name" value="SsuD_RutA_monooxygenase"/>
</dbReference>
<keyword evidence="3" id="KW-0560">Oxidoreductase</keyword>
<dbReference type="STRING" id="455432.AWN90_11955"/>
<name>A0A164HJA6_9NOCA</name>
<accession>A0A164HJA6</accession>
<dbReference type="Pfam" id="PF00296">
    <property type="entry name" value="Bac_luciferase"/>
    <property type="match status" value="1"/>
</dbReference>
<keyword evidence="4 6" id="KW-0503">Monooxygenase</keyword>
<dbReference type="AlphaFoldDB" id="A0A164HJA6"/>
<proteinExistence type="predicted"/>
<dbReference type="PANTHER" id="PTHR42847">
    <property type="entry name" value="ALKANESULFONATE MONOOXYGENASE"/>
    <property type="match status" value="1"/>
</dbReference>
<evidence type="ECO:0000256" key="4">
    <source>
        <dbReference type="ARBA" id="ARBA00023033"/>
    </source>
</evidence>
<dbReference type="RefSeq" id="WP_067580280.1">
    <property type="nucleotide sequence ID" value="NZ_JABMCZ010000002.1"/>
</dbReference>
<dbReference type="CDD" id="cd01094">
    <property type="entry name" value="Alkanesulfonate_monoxygenase"/>
    <property type="match status" value="1"/>
</dbReference>
<gene>
    <name evidence="6" type="ORF">AWN90_11955</name>
</gene>
<dbReference type="Gene3D" id="3.20.20.30">
    <property type="entry name" value="Luciferase-like domain"/>
    <property type="match status" value="1"/>
</dbReference>
<dbReference type="OrthoDB" id="9814695at2"/>
<keyword evidence="2" id="KW-0288">FMN</keyword>
<organism evidence="6 7">
    <name type="scientific">Nocardia terpenica</name>
    <dbReference type="NCBI Taxonomy" id="455432"/>
    <lineage>
        <taxon>Bacteria</taxon>
        <taxon>Bacillati</taxon>
        <taxon>Actinomycetota</taxon>
        <taxon>Actinomycetes</taxon>
        <taxon>Mycobacteriales</taxon>
        <taxon>Nocardiaceae</taxon>
        <taxon>Nocardia</taxon>
    </lineage>
</organism>
<dbReference type="PANTHER" id="PTHR42847:SF4">
    <property type="entry name" value="ALKANESULFONATE MONOOXYGENASE-RELATED"/>
    <property type="match status" value="1"/>
</dbReference>
<keyword evidence="7" id="KW-1185">Reference proteome</keyword>
<dbReference type="SUPFAM" id="SSF51679">
    <property type="entry name" value="Bacterial luciferase-like"/>
    <property type="match status" value="1"/>
</dbReference>